<dbReference type="InterPro" id="IPR036928">
    <property type="entry name" value="AS_sf"/>
</dbReference>
<reference evidence="4" key="1">
    <citation type="submission" date="2013-07" db="EMBL/GenBank/DDBJ databases">
        <authorList>
            <person name="Geib S."/>
        </authorList>
    </citation>
    <scope>NUCLEOTIDE SEQUENCE</scope>
</reference>
<dbReference type="InterPro" id="IPR020556">
    <property type="entry name" value="Amidase_CS"/>
</dbReference>
<organism evidence="4">
    <name type="scientific">Ceratitis capitata</name>
    <name type="common">Mediterranean fruit fly</name>
    <name type="synonym">Tephritis capitata</name>
    <dbReference type="NCBI Taxonomy" id="7213"/>
    <lineage>
        <taxon>Eukaryota</taxon>
        <taxon>Metazoa</taxon>
        <taxon>Ecdysozoa</taxon>
        <taxon>Arthropoda</taxon>
        <taxon>Hexapoda</taxon>
        <taxon>Insecta</taxon>
        <taxon>Pterygota</taxon>
        <taxon>Neoptera</taxon>
        <taxon>Endopterygota</taxon>
        <taxon>Diptera</taxon>
        <taxon>Brachycera</taxon>
        <taxon>Muscomorpha</taxon>
        <taxon>Tephritoidea</taxon>
        <taxon>Tephritidae</taxon>
        <taxon>Ceratitis</taxon>
        <taxon>Ceratitis</taxon>
    </lineage>
</organism>
<dbReference type="PANTHER" id="PTHR43372:SF1">
    <property type="entry name" value="LD38433P"/>
    <property type="match status" value="1"/>
</dbReference>
<gene>
    <name evidence="4" type="primary">FAAH2</name>
</gene>
<sequence length="527" mass="59506">MTDREKSSLATVIHFLHIILDRILEFALGWLLGTARNVPIPPNKEQEELLSTSAVKLACLIRERKLHSYEVVKAYYDRLITVNRELNAVVDGPFSEALEEARGIDERFKRGEITEEELNRKPFLGVPFTTKDSTEVAGKLHTLGLVSRRNERSPNDAECVRLMKESGAIIIATTNVPEVNKWIETRNMLIGQTKNPYDYRRSVGGSSGGEAALISACCTAFGLGTDIGGSIRIPAFNCGIFGHKPTKGVVNMRGCTFRKGDEEHTMVAAGPMTRYAEDLIPIMKVLIEPSQTKTLRLEESVNLKSLRYFYIPCNNMLQCNPIGEEEQSLMLKICSYFTNLSGTEVKLATLPYLESSSKMWRYWMTQEPANFNKLLGNGENLNPFFELFKKLLGRSEFTMAAIYSLIDALLPPEREQKMREATKRCKNALNELLGDDGVLFFHSSPRTAPFHYYPLIKFADFSYFSIFNVLHVPVTQVPMGLDSRGMPMGIQVVANEMNDRLCLNVAKELERAFGGWVRPYKHNNMTK</sequence>
<comment type="similarity">
    <text evidence="1">Belongs to the amidase family.</text>
</comment>
<feature type="active site" description="Charge relay system" evidence="2">
    <location>
        <position position="206"/>
    </location>
</feature>
<dbReference type="InterPro" id="IPR052739">
    <property type="entry name" value="FAAH2"/>
</dbReference>
<reference evidence="4" key="2">
    <citation type="journal article" date="2014" name="BMC Genomics">
        <title>A genomic perspective to assessing quality of mass-reared SIT flies used in Mediterranean fruit fly (Ceratitis capitata) eradication in California.</title>
        <authorList>
            <person name="Calla B."/>
            <person name="Hall B."/>
            <person name="Hou S."/>
            <person name="Geib S.M."/>
        </authorList>
    </citation>
    <scope>NUCLEOTIDE SEQUENCE</scope>
</reference>
<dbReference type="Pfam" id="PF01425">
    <property type="entry name" value="Amidase"/>
    <property type="match status" value="1"/>
</dbReference>
<dbReference type="PANTHER" id="PTHR43372">
    <property type="entry name" value="FATTY-ACID AMIDE HYDROLASE"/>
    <property type="match status" value="1"/>
</dbReference>
<dbReference type="PROSITE" id="PS00571">
    <property type="entry name" value="AMIDASES"/>
    <property type="match status" value="1"/>
</dbReference>
<dbReference type="EMBL" id="GAMC01002924">
    <property type="protein sequence ID" value="JAC03632.1"/>
    <property type="molecule type" value="mRNA"/>
</dbReference>
<dbReference type="AlphaFoldDB" id="W8C8M0"/>
<dbReference type="InterPro" id="IPR023631">
    <property type="entry name" value="Amidase_dom"/>
</dbReference>
<dbReference type="Gene3D" id="3.90.1300.10">
    <property type="entry name" value="Amidase signature (AS) domain"/>
    <property type="match status" value="1"/>
</dbReference>
<dbReference type="GO" id="GO:0016787">
    <property type="term" value="F:hydrolase activity"/>
    <property type="evidence" value="ECO:0007669"/>
    <property type="project" value="UniProtKB-KW"/>
</dbReference>
<evidence type="ECO:0000256" key="2">
    <source>
        <dbReference type="PIRSR" id="PIRSR001221-1"/>
    </source>
</evidence>
<dbReference type="KEGG" id="ccat:101463486"/>
<feature type="active site" description="Charge relay system" evidence="2">
    <location>
        <position position="131"/>
    </location>
</feature>
<proteinExistence type="evidence at transcript level"/>
<dbReference type="SUPFAM" id="SSF75304">
    <property type="entry name" value="Amidase signature (AS) enzymes"/>
    <property type="match status" value="1"/>
</dbReference>
<name>W8C8M0_CERCA</name>
<evidence type="ECO:0000313" key="4">
    <source>
        <dbReference type="EMBL" id="JAC03632.1"/>
    </source>
</evidence>
<accession>W8C8M0</accession>
<dbReference type="OrthoDB" id="6428749at2759"/>
<evidence type="ECO:0000259" key="3">
    <source>
        <dbReference type="Pfam" id="PF01425"/>
    </source>
</evidence>
<dbReference type="PIRSF" id="PIRSF001221">
    <property type="entry name" value="Amidase_fungi"/>
    <property type="match status" value="1"/>
</dbReference>
<evidence type="ECO:0000256" key="1">
    <source>
        <dbReference type="ARBA" id="ARBA00009199"/>
    </source>
</evidence>
<dbReference type="GO" id="GO:0012505">
    <property type="term" value="C:endomembrane system"/>
    <property type="evidence" value="ECO:0007669"/>
    <property type="project" value="TreeGrafter"/>
</dbReference>
<feature type="active site" description="Acyl-ester intermediate" evidence="2">
    <location>
        <position position="230"/>
    </location>
</feature>
<feature type="domain" description="Amidase" evidence="3">
    <location>
        <begin position="70"/>
        <end position="503"/>
    </location>
</feature>
<protein>
    <submittedName>
        <fullName evidence="4">Fatty-acid amide hydrolase 2</fullName>
    </submittedName>
</protein>
<keyword evidence="4" id="KW-0378">Hydrolase</keyword>